<keyword evidence="1" id="KW-1133">Transmembrane helix</keyword>
<feature type="transmembrane region" description="Helical" evidence="1">
    <location>
        <begin position="109"/>
        <end position="128"/>
    </location>
</feature>
<dbReference type="PANTHER" id="PTHR35395:SF1">
    <property type="entry name" value="DUF6536 DOMAIN-CONTAINING PROTEIN"/>
    <property type="match status" value="1"/>
</dbReference>
<evidence type="ECO:0000313" key="4">
    <source>
        <dbReference type="Proteomes" id="UP000801428"/>
    </source>
</evidence>
<keyword evidence="1" id="KW-0812">Transmembrane</keyword>
<dbReference type="Proteomes" id="UP000801428">
    <property type="component" value="Unassembled WGS sequence"/>
</dbReference>
<feature type="domain" description="DUF6536" evidence="2">
    <location>
        <begin position="101"/>
        <end position="252"/>
    </location>
</feature>
<dbReference type="EMBL" id="SWKU01000001">
    <property type="protein sequence ID" value="KAF3010638.1"/>
    <property type="molecule type" value="Genomic_DNA"/>
</dbReference>
<accession>A0A9P4WEK6</accession>
<dbReference type="InterPro" id="IPR046623">
    <property type="entry name" value="DUF6536"/>
</dbReference>
<protein>
    <recommendedName>
        <fullName evidence="2">DUF6536 domain-containing protein</fullName>
    </recommendedName>
</protein>
<comment type="caution">
    <text evidence="3">The sequence shown here is derived from an EMBL/GenBank/DDBJ whole genome shotgun (WGS) entry which is preliminary data.</text>
</comment>
<dbReference type="OrthoDB" id="5429634at2759"/>
<dbReference type="Pfam" id="PF20163">
    <property type="entry name" value="DUF6536"/>
    <property type="match status" value="1"/>
</dbReference>
<feature type="transmembrane region" description="Helical" evidence="1">
    <location>
        <begin position="212"/>
        <end position="234"/>
    </location>
</feature>
<keyword evidence="4" id="KW-1185">Reference proteome</keyword>
<evidence type="ECO:0000313" key="3">
    <source>
        <dbReference type="EMBL" id="KAF3010638.1"/>
    </source>
</evidence>
<dbReference type="PANTHER" id="PTHR35395">
    <property type="entry name" value="DUF6536 DOMAIN-CONTAINING PROTEIN"/>
    <property type="match status" value="1"/>
</dbReference>
<feature type="transmembrane region" description="Helical" evidence="1">
    <location>
        <begin position="455"/>
        <end position="475"/>
    </location>
</feature>
<feature type="transmembrane region" description="Helical" evidence="1">
    <location>
        <begin position="568"/>
        <end position="590"/>
    </location>
</feature>
<keyword evidence="1" id="KW-0472">Membrane</keyword>
<organism evidence="3 4">
    <name type="scientific">Curvularia kusanoi</name>
    <name type="common">Cochliobolus kusanoi</name>
    <dbReference type="NCBI Taxonomy" id="90978"/>
    <lineage>
        <taxon>Eukaryota</taxon>
        <taxon>Fungi</taxon>
        <taxon>Dikarya</taxon>
        <taxon>Ascomycota</taxon>
        <taxon>Pezizomycotina</taxon>
        <taxon>Dothideomycetes</taxon>
        <taxon>Pleosporomycetidae</taxon>
        <taxon>Pleosporales</taxon>
        <taxon>Pleosporineae</taxon>
        <taxon>Pleosporaceae</taxon>
        <taxon>Curvularia</taxon>
    </lineage>
</organism>
<reference evidence="3" key="1">
    <citation type="submission" date="2019-04" db="EMBL/GenBank/DDBJ databases">
        <title>Sequencing of skin fungus with MAO and IRED activity.</title>
        <authorList>
            <person name="Marsaioli A.J."/>
            <person name="Bonatto J.M.C."/>
            <person name="Reis Junior O."/>
        </authorList>
    </citation>
    <scope>NUCLEOTIDE SEQUENCE</scope>
    <source>
        <strain evidence="3">30M1</strain>
    </source>
</reference>
<feature type="transmembrane region" description="Helical" evidence="1">
    <location>
        <begin position="623"/>
        <end position="645"/>
    </location>
</feature>
<gene>
    <name evidence="3" type="ORF">E8E13_004270</name>
</gene>
<evidence type="ECO:0000256" key="1">
    <source>
        <dbReference type="SAM" id="Phobius"/>
    </source>
</evidence>
<sequence>MRLPQRFQIFQRVPCEEDQNILLPTYPTQTRIGREDDQEPQFGGVYEAMQANTEYAGGEHGSRQYTVTHRKTLVERLENFEERRFGSRVISFVYGNFVAGWRAGLHRAFIFSLAALLVNASIFLWLYLEFDHPGGTGTIKVSNCGDIGKIETGVKVGLNVISTLILGASTYAMQGTTSPTREEVDLAHKKGKWLEIGTQSWRNLGYVSRRHATLWGVLALTSLPLHLIFNAVFFHTTEIYQYAVAVVSSDFLDNTAFQITPENSSPALRFPDEQLRWDSTTDPCKTPDCNWDVKNDTLITQFLNDVRIPSKRIDKSTGVIVDSTRDKEVSVYERLTNGDCLSSFAKGFIQSYSDVLVVSKNVQSESPILWTRYPQLTVTKDKKQSHKDPFHWVCHDRLQTENSKDHDRCSRTFALKEVQPKNWTTSDWTVYGHPVDYCYARIAPEMCHLQYNASIMLAVVLFSLVKVLAIAVLVFTHPGGEFLRTLGDAVSSYLKKSDPVTKDMCLVSSAQIRKFGLPTESVTLTVTKSRRRWLVGAKVEETVMLPYAPQVFISTRPRWWTSANTAEFFSTVGISGAYVIILSCTLYWAIDETNGNAFDSGLGGGANIQSLASLRRDDPRASVIVSTILTANIPQLGFSLLYVFYTNIWSKLLIAQEFDRLTTTKKGLRVT</sequence>
<proteinExistence type="predicted"/>
<evidence type="ECO:0000259" key="2">
    <source>
        <dbReference type="Pfam" id="PF20163"/>
    </source>
</evidence>
<name>A0A9P4WEK6_CURKU</name>
<dbReference type="AlphaFoldDB" id="A0A9P4WEK6"/>